<reference evidence="3 4" key="1">
    <citation type="journal article" date="2009" name="Genome Res.">
        <title>Whole genome sequence of Desulfovibrio magneticus strain RS-1 revealed common gene clusters in magnetotactic bacteria.</title>
        <authorList>
            <person name="Nakazawa H."/>
            <person name="Arakaki A."/>
            <person name="Narita-Yamada S."/>
            <person name="Yashiro I."/>
            <person name="Jinno K."/>
            <person name="Aoki N."/>
            <person name="Tsuruyama A."/>
            <person name="Okamura Y."/>
            <person name="Tanikawa S."/>
            <person name="Fujita N."/>
            <person name="Takeyama H."/>
            <person name="Matsunaga T."/>
        </authorList>
    </citation>
    <scope>NUCLEOTIDE SEQUENCE [LARGE SCALE GENOMIC DNA]</scope>
    <source>
        <strain evidence="4">ATCC 700980 / DSM 13731 / RS-1</strain>
    </source>
</reference>
<dbReference type="InterPro" id="IPR051332">
    <property type="entry name" value="Fosfomycin_Res_Enzymes"/>
</dbReference>
<dbReference type="OrthoDB" id="793940at2"/>
<sequence length="154" mass="17110">MITGLSHITFICRDLDRMEAVLTGVLGARRVYDSGEATFSLSRERFYLVGGEGDDGLWLAVMEGEPLAEPTYNHVAFAVDEADFEACLARVQALGLTFRPPRLRVAGEGRSLYFYDHDNHLFELHTGTLPERLARYRQGRAAAPAPTPDNPETP</sequence>
<dbReference type="InterPro" id="IPR037523">
    <property type="entry name" value="VOC_core"/>
</dbReference>
<dbReference type="GO" id="GO:0046872">
    <property type="term" value="F:metal ion binding"/>
    <property type="evidence" value="ECO:0007669"/>
    <property type="project" value="UniProtKB-KW"/>
</dbReference>
<dbReference type="Pfam" id="PF00903">
    <property type="entry name" value="Glyoxalase"/>
    <property type="match status" value="1"/>
</dbReference>
<dbReference type="CDD" id="cd08364">
    <property type="entry name" value="FosX"/>
    <property type="match status" value="1"/>
</dbReference>
<dbReference type="EMBL" id="AP010904">
    <property type="protein sequence ID" value="BAH75037.1"/>
    <property type="molecule type" value="Genomic_DNA"/>
</dbReference>
<protein>
    <submittedName>
        <fullName evidence="3">Fosfomycin resistance protein</fullName>
    </submittedName>
</protein>
<dbReference type="SMR" id="C4XNR9"/>
<organism evidence="3 4">
    <name type="scientific">Solidesulfovibrio magneticus (strain ATCC 700980 / DSM 13731 / RS-1)</name>
    <name type="common">Desulfovibrio magneticus</name>
    <dbReference type="NCBI Taxonomy" id="573370"/>
    <lineage>
        <taxon>Bacteria</taxon>
        <taxon>Pseudomonadati</taxon>
        <taxon>Thermodesulfobacteriota</taxon>
        <taxon>Desulfovibrionia</taxon>
        <taxon>Desulfovibrionales</taxon>
        <taxon>Desulfovibrionaceae</taxon>
        <taxon>Solidesulfovibrio</taxon>
    </lineage>
</organism>
<dbReference type="InterPro" id="IPR037434">
    <property type="entry name" value="FosX"/>
</dbReference>
<dbReference type="PROSITE" id="PS51819">
    <property type="entry name" value="VOC"/>
    <property type="match status" value="1"/>
</dbReference>
<evidence type="ECO:0000256" key="1">
    <source>
        <dbReference type="ARBA" id="ARBA00022723"/>
    </source>
</evidence>
<dbReference type="Proteomes" id="UP000009071">
    <property type="component" value="Chromosome"/>
</dbReference>
<dbReference type="InterPro" id="IPR029068">
    <property type="entry name" value="Glyas_Bleomycin-R_OHBP_Dase"/>
</dbReference>
<dbReference type="AlphaFoldDB" id="C4XNR9"/>
<gene>
    <name evidence="3" type="primary">fosX</name>
    <name evidence="3" type="ordered locus">DMR_15460</name>
</gene>
<dbReference type="PANTHER" id="PTHR36113">
    <property type="entry name" value="LYASE, PUTATIVE-RELATED-RELATED"/>
    <property type="match status" value="1"/>
</dbReference>
<accession>C4XNR9</accession>
<keyword evidence="1" id="KW-0479">Metal-binding</keyword>
<dbReference type="PANTHER" id="PTHR36113:SF6">
    <property type="entry name" value="FOSFOMYCIN RESISTANCE PROTEIN FOSX"/>
    <property type="match status" value="1"/>
</dbReference>
<dbReference type="SUPFAM" id="SSF54593">
    <property type="entry name" value="Glyoxalase/Bleomycin resistance protein/Dihydroxybiphenyl dioxygenase"/>
    <property type="match status" value="1"/>
</dbReference>
<dbReference type="Gene3D" id="3.10.180.10">
    <property type="entry name" value="2,3-Dihydroxybiphenyl 1,2-Dioxygenase, domain 1"/>
    <property type="match status" value="1"/>
</dbReference>
<evidence type="ECO:0000259" key="2">
    <source>
        <dbReference type="PROSITE" id="PS51819"/>
    </source>
</evidence>
<proteinExistence type="predicted"/>
<keyword evidence="4" id="KW-1185">Reference proteome</keyword>
<dbReference type="InterPro" id="IPR004360">
    <property type="entry name" value="Glyas_Fos-R_dOase_dom"/>
</dbReference>
<dbReference type="eggNOG" id="COG0346">
    <property type="taxonomic scope" value="Bacteria"/>
</dbReference>
<dbReference type="NCBIfam" id="NF000222">
    <property type="entry name" value="FosX"/>
    <property type="match status" value="1"/>
</dbReference>
<evidence type="ECO:0000313" key="4">
    <source>
        <dbReference type="Proteomes" id="UP000009071"/>
    </source>
</evidence>
<dbReference type="KEGG" id="dma:DMR_15460"/>
<feature type="domain" description="VOC" evidence="2">
    <location>
        <begin position="4"/>
        <end position="127"/>
    </location>
</feature>
<dbReference type="HOGENOM" id="CLU_121356_1_0_7"/>
<dbReference type="STRING" id="573370.DMR_15460"/>
<evidence type="ECO:0000313" key="3">
    <source>
        <dbReference type="EMBL" id="BAH75037.1"/>
    </source>
</evidence>
<dbReference type="RefSeq" id="WP_015860243.1">
    <property type="nucleotide sequence ID" value="NC_012796.1"/>
</dbReference>
<name>C4XNR9_SOLM1</name>